<evidence type="ECO:0000259" key="3">
    <source>
        <dbReference type="Pfam" id="PF02397"/>
    </source>
</evidence>
<dbReference type="GO" id="GO:0016780">
    <property type="term" value="F:phosphotransferase activity, for other substituted phosphate groups"/>
    <property type="evidence" value="ECO:0007669"/>
    <property type="project" value="TreeGrafter"/>
</dbReference>
<comment type="caution">
    <text evidence="4">The sequence shown here is derived from an EMBL/GenBank/DDBJ whole genome shotgun (WGS) entry which is preliminary data.</text>
</comment>
<evidence type="ECO:0000256" key="2">
    <source>
        <dbReference type="SAM" id="Phobius"/>
    </source>
</evidence>
<dbReference type="AlphaFoldDB" id="A0A5B2TS61"/>
<organism evidence="4 5">
    <name type="scientific">Maribacter flavus</name>
    <dbReference type="NCBI Taxonomy" id="1658664"/>
    <lineage>
        <taxon>Bacteria</taxon>
        <taxon>Pseudomonadati</taxon>
        <taxon>Bacteroidota</taxon>
        <taxon>Flavobacteriia</taxon>
        <taxon>Flavobacteriales</taxon>
        <taxon>Flavobacteriaceae</taxon>
        <taxon>Maribacter</taxon>
    </lineage>
</organism>
<evidence type="ECO:0000313" key="5">
    <source>
        <dbReference type="Proteomes" id="UP000323188"/>
    </source>
</evidence>
<reference evidence="4 5" key="1">
    <citation type="submission" date="2019-09" db="EMBL/GenBank/DDBJ databases">
        <authorList>
            <person name="Khan S.A."/>
            <person name="Jeon C.O."/>
            <person name="Chun B.H."/>
            <person name="Jeong S.E."/>
        </authorList>
    </citation>
    <scope>NUCLEOTIDE SEQUENCE [LARGE SCALE GENOMIC DNA]</scope>
    <source>
        <strain evidence="4 5">KCTC 42508</strain>
    </source>
</reference>
<name>A0A5B2TS61_9FLAO</name>
<comment type="similarity">
    <text evidence="1">Belongs to the bacterial sugar transferase family.</text>
</comment>
<protein>
    <submittedName>
        <fullName evidence="4">Sugar transferase</fullName>
    </submittedName>
</protein>
<evidence type="ECO:0000313" key="4">
    <source>
        <dbReference type="EMBL" id="KAA2217467.1"/>
    </source>
</evidence>
<dbReference type="PANTHER" id="PTHR30576:SF8">
    <property type="entry name" value="UNDECAPRENYL-PHOSPHATE GALACTOSE PHOSPHOTRANSFERASE"/>
    <property type="match status" value="1"/>
</dbReference>
<accession>A0A5B2TS61</accession>
<evidence type="ECO:0000256" key="1">
    <source>
        <dbReference type="ARBA" id="ARBA00006464"/>
    </source>
</evidence>
<dbReference type="Proteomes" id="UP000323188">
    <property type="component" value="Unassembled WGS sequence"/>
</dbReference>
<dbReference type="PANTHER" id="PTHR30576">
    <property type="entry name" value="COLANIC BIOSYNTHESIS UDP-GLUCOSE LIPID CARRIER TRANSFERASE"/>
    <property type="match status" value="1"/>
</dbReference>
<keyword evidence="2" id="KW-0812">Transmembrane</keyword>
<dbReference type="EMBL" id="VUOE01000002">
    <property type="protein sequence ID" value="KAA2217467.1"/>
    <property type="molecule type" value="Genomic_DNA"/>
</dbReference>
<feature type="transmembrane region" description="Helical" evidence="2">
    <location>
        <begin position="12"/>
        <end position="37"/>
    </location>
</feature>
<dbReference type="InterPro" id="IPR003362">
    <property type="entry name" value="Bact_transf"/>
</dbReference>
<proteinExistence type="inferred from homology"/>
<keyword evidence="4" id="KW-0808">Transferase</keyword>
<dbReference type="RefSeq" id="WP_154920189.1">
    <property type="nucleotide sequence ID" value="NZ_VUOE01000002.1"/>
</dbReference>
<keyword evidence="2" id="KW-0472">Membrane</keyword>
<keyword evidence="2" id="KW-1133">Transmembrane helix</keyword>
<gene>
    <name evidence="4" type="ORF">F0361_16130</name>
</gene>
<dbReference type="Pfam" id="PF02397">
    <property type="entry name" value="Bac_transf"/>
    <property type="match status" value="1"/>
</dbReference>
<feature type="domain" description="Bacterial sugar transferase" evidence="3">
    <location>
        <begin position="7"/>
        <end position="181"/>
    </location>
</feature>
<sequence length="216" mass="25582">MYKKYFKRPLDFLLSLFGLLITSPILILAIIAIAISFRENPFFTQKRPGKHEKIFSVLKLKTMNSKKDKDGKLLPDKYRLTPFGIFIRKTSIDELPQLINVLKGDMSLIGPRPLLIRYLPYYRENEKPRFLIRPGITGLAQISGRNYMTWEERFEKDIEYMHNMSFKQDLFIIWKTIQKIFNPGEIEVDPNSNPAMLAMDLQRKEWPEFKHVQKLQ</sequence>